<comment type="caution">
    <text evidence="1">The sequence shown here is derived from an EMBL/GenBank/DDBJ whole genome shotgun (WGS) entry which is preliminary data.</text>
</comment>
<sequence length="59" mass="7067">MMNFLNIKALYNWRTGQLRCILRQISILKVFKSRFKGQKTDKIFYNSVERDELGFAAHK</sequence>
<dbReference type="AlphaFoldDB" id="A0A096BMM9"/>
<evidence type="ECO:0000313" key="1">
    <source>
        <dbReference type="EMBL" id="KGF34419.1"/>
    </source>
</evidence>
<accession>A0A096BMM9</accession>
<reference evidence="1 2" key="1">
    <citation type="submission" date="2014-07" db="EMBL/GenBank/DDBJ databases">
        <authorList>
            <person name="McCorrison J."/>
            <person name="Sanka R."/>
            <person name="Torralba M."/>
            <person name="Gillis M."/>
            <person name="Haft D.H."/>
            <person name="Methe B."/>
            <person name="Sutton G."/>
            <person name="Nelson K.E."/>
        </authorList>
    </citation>
    <scope>NUCLEOTIDE SEQUENCE [LARGE SCALE GENOMIC DNA]</scope>
    <source>
        <strain evidence="1 2">DNF00853</strain>
    </source>
</reference>
<dbReference type="EMBL" id="JRNN01000070">
    <property type="protein sequence ID" value="KGF34419.1"/>
    <property type="molecule type" value="Genomic_DNA"/>
</dbReference>
<protein>
    <submittedName>
        <fullName evidence="1">Uncharacterized protein</fullName>
    </submittedName>
</protein>
<dbReference type="Proteomes" id="UP000029556">
    <property type="component" value="Unassembled WGS sequence"/>
</dbReference>
<gene>
    <name evidence="1" type="ORF">HMPREF2137_08265</name>
</gene>
<organism evidence="1 2">
    <name type="scientific">Hoylesella buccalis DNF00853</name>
    <dbReference type="NCBI Taxonomy" id="1401074"/>
    <lineage>
        <taxon>Bacteria</taxon>
        <taxon>Pseudomonadati</taxon>
        <taxon>Bacteroidota</taxon>
        <taxon>Bacteroidia</taxon>
        <taxon>Bacteroidales</taxon>
        <taxon>Prevotellaceae</taxon>
        <taxon>Hoylesella</taxon>
    </lineage>
</organism>
<name>A0A096BMM9_9BACT</name>
<evidence type="ECO:0000313" key="2">
    <source>
        <dbReference type="Proteomes" id="UP000029556"/>
    </source>
</evidence>
<proteinExistence type="predicted"/>